<keyword evidence="5" id="KW-0653">Protein transport</keyword>
<evidence type="ECO:0000256" key="3">
    <source>
        <dbReference type="ARBA" id="ARBA00022448"/>
    </source>
</evidence>
<dbReference type="Proteomes" id="UP000515908">
    <property type="component" value="Chromosome 12"/>
</dbReference>
<dbReference type="Pfam" id="PF07200">
    <property type="entry name" value="Mod_r"/>
    <property type="match status" value="1"/>
</dbReference>
<evidence type="ECO:0000313" key="8">
    <source>
        <dbReference type="EMBL" id="CAD2219013.1"/>
    </source>
</evidence>
<reference evidence="8 9" key="1">
    <citation type="submission" date="2020-08" db="EMBL/GenBank/DDBJ databases">
        <authorList>
            <person name="Newling K."/>
            <person name="Davey J."/>
            <person name="Forrester S."/>
        </authorList>
    </citation>
    <scope>NUCLEOTIDE SEQUENCE [LARGE SCALE GENOMIC DNA]</scope>
    <source>
        <strain evidence="9">Crithidia deanei Carvalho (ATCC PRA-265)</strain>
    </source>
</reference>
<keyword evidence="4" id="KW-0967">Endosome</keyword>
<feature type="coiled-coil region" evidence="6">
    <location>
        <begin position="157"/>
        <end position="191"/>
    </location>
</feature>
<keyword evidence="6" id="KW-0175">Coiled coil</keyword>
<comment type="subcellular location">
    <subcellularLocation>
        <location evidence="1">Endosome</location>
    </subcellularLocation>
</comment>
<dbReference type="OrthoDB" id="243464at2759"/>
<dbReference type="EMBL" id="LR877156">
    <property type="protein sequence ID" value="CAD2219013.1"/>
    <property type="molecule type" value="Genomic_DNA"/>
</dbReference>
<evidence type="ECO:0000313" key="9">
    <source>
        <dbReference type="Proteomes" id="UP000515908"/>
    </source>
</evidence>
<evidence type="ECO:0000259" key="7">
    <source>
        <dbReference type="Pfam" id="PF07200"/>
    </source>
</evidence>
<keyword evidence="3" id="KW-0813">Transport</keyword>
<dbReference type="GO" id="GO:0015031">
    <property type="term" value="P:protein transport"/>
    <property type="evidence" value="ECO:0007669"/>
    <property type="project" value="UniProtKB-KW"/>
</dbReference>
<evidence type="ECO:0000256" key="4">
    <source>
        <dbReference type="ARBA" id="ARBA00022753"/>
    </source>
</evidence>
<evidence type="ECO:0000256" key="5">
    <source>
        <dbReference type="ARBA" id="ARBA00022927"/>
    </source>
</evidence>
<evidence type="ECO:0000256" key="2">
    <source>
        <dbReference type="ARBA" id="ARBA00007617"/>
    </source>
</evidence>
<comment type="similarity">
    <text evidence="2">Belongs to the VPS37 family.</text>
</comment>
<accession>S9WZ47</accession>
<protein>
    <submittedName>
        <fullName evidence="8">Modifier of rudimentary (Mod(R)) protein, putative</fullName>
    </submittedName>
</protein>
<feature type="domain" description="VPS37 C-terminal" evidence="7">
    <location>
        <begin position="130"/>
        <end position="267"/>
    </location>
</feature>
<keyword evidence="9" id="KW-1185">Reference proteome</keyword>
<organism evidence="8 9">
    <name type="scientific">Angomonas deanei</name>
    <dbReference type="NCBI Taxonomy" id="59799"/>
    <lineage>
        <taxon>Eukaryota</taxon>
        <taxon>Discoba</taxon>
        <taxon>Euglenozoa</taxon>
        <taxon>Kinetoplastea</taxon>
        <taxon>Metakinetoplastina</taxon>
        <taxon>Trypanosomatida</taxon>
        <taxon>Trypanosomatidae</taxon>
        <taxon>Strigomonadinae</taxon>
        <taxon>Angomonas</taxon>
    </lineage>
</organism>
<evidence type="ECO:0000256" key="6">
    <source>
        <dbReference type="SAM" id="Coils"/>
    </source>
</evidence>
<dbReference type="InterPro" id="IPR009851">
    <property type="entry name" value="Mod_r"/>
</dbReference>
<dbReference type="AlphaFoldDB" id="S9WZ47"/>
<sequence length="280" mass="31495">MALSADAQIAEVYSNYPSTSQLQKGANGCLLKVDHDLLISSKTEYGLTLFVRVPSKYPAEPPEVTMPYCCHKVSMLPANATEDTKWLPTMTLVEGIRNAFQNAADLWGPVQPPTMATVSTQLSGETEKLLQDLVSNPNCLDAYCYQLPIVKQMRDASKESLLEIKRLADENNTLRRNVETTNANVQKMQKELQSQMDYLQKVGNNPLVKSVCTTKDLLVTLENDVKKLNNECDVIGRDCLSAYSKDRREFQQKLAEFKAKAKLAHVIDLKRRSYKQQTQS</sequence>
<proteinExistence type="inferred from homology"/>
<feature type="coiled-coil region" evidence="6">
    <location>
        <begin position="218"/>
        <end position="260"/>
    </location>
</feature>
<gene>
    <name evidence="8" type="ORF">ADEAN_000650600</name>
</gene>
<name>S9WZ47_9TRYP</name>
<evidence type="ECO:0000256" key="1">
    <source>
        <dbReference type="ARBA" id="ARBA00004177"/>
    </source>
</evidence>
<dbReference type="VEuPathDB" id="TriTrypDB:ADEAN_000650600"/>
<dbReference type="GO" id="GO:0000813">
    <property type="term" value="C:ESCRT I complex"/>
    <property type="evidence" value="ECO:0007669"/>
    <property type="project" value="UniProtKB-ARBA"/>
</dbReference>